<proteinExistence type="predicted"/>
<gene>
    <name evidence="2" type="primary">cas6</name>
    <name evidence="2" type="ORF">ACFO3A_07070</name>
</gene>
<dbReference type="Proteomes" id="UP001595967">
    <property type="component" value="Unassembled WGS sequence"/>
</dbReference>
<organism evidence="2 3">
    <name type="scientific">Comamonas nitrativorans</name>
    <dbReference type="NCBI Taxonomy" id="108437"/>
    <lineage>
        <taxon>Bacteria</taxon>
        <taxon>Pseudomonadati</taxon>
        <taxon>Pseudomonadota</taxon>
        <taxon>Betaproteobacteria</taxon>
        <taxon>Burkholderiales</taxon>
        <taxon>Comamonadaceae</taxon>
        <taxon>Comamonas</taxon>
    </lineage>
</organism>
<dbReference type="Pfam" id="PF10040">
    <property type="entry name" value="CRISPR_Cas6"/>
    <property type="match status" value="1"/>
</dbReference>
<evidence type="ECO:0000313" key="2">
    <source>
        <dbReference type="EMBL" id="MFC4621979.1"/>
    </source>
</evidence>
<accession>A0ABV9GXW0</accession>
<reference evidence="3" key="1">
    <citation type="journal article" date="2019" name="Int. J. Syst. Evol. Microbiol.">
        <title>The Global Catalogue of Microorganisms (GCM) 10K type strain sequencing project: providing services to taxonomists for standard genome sequencing and annotation.</title>
        <authorList>
            <consortium name="The Broad Institute Genomics Platform"/>
            <consortium name="The Broad Institute Genome Sequencing Center for Infectious Disease"/>
            <person name="Wu L."/>
            <person name="Ma J."/>
        </authorList>
    </citation>
    <scope>NUCLEOTIDE SEQUENCE [LARGE SCALE GENOMIC DNA]</scope>
    <source>
        <strain evidence="3">JCM 11650</strain>
    </source>
</reference>
<dbReference type="RefSeq" id="WP_377725199.1">
    <property type="nucleotide sequence ID" value="NZ_JBHSEW010000005.1"/>
</dbReference>
<comment type="caution">
    <text evidence="2">The sequence shown here is derived from an EMBL/GenBank/DDBJ whole genome shotgun (WGS) entry which is preliminary data.</text>
</comment>
<protein>
    <submittedName>
        <fullName evidence="2">CRISPR system precrRNA processing endoribonuclease RAMP protein Cas6</fullName>
    </submittedName>
</protein>
<dbReference type="InterPro" id="IPR019267">
    <property type="entry name" value="CRISPR-assoc_Cas6_C"/>
</dbReference>
<keyword evidence="3" id="KW-1185">Reference proteome</keyword>
<sequence>MTQPLPITRLHLTARAETPLHLPPYAGSMLRGAFGHALLALAPLPHADGKPCTLHASCPYCQVFATPPLPAHSLQKFSQMPPPYVIEPPSGGAQRLQAGQTFGFSLVLIGKAIAHLPAITLAWERALRTGLGTQHSRCTLLDVQRENGQHGNTLPPAPAPGQHATLHLLTPLRLQYQGKPSRQHNISARTLLITMARRYQLLQDIHLGAAAPQQDFATLGAQAEAVQIAHADLRWFDWGRYSQRQQQEMKLGGLLGSLQLHGDLTPFAELLHLGQWLHVGKNTSFGLGGYRLA</sequence>
<feature type="domain" description="CRISPR-associated protein Cas6 C-terminal" evidence="1">
    <location>
        <begin position="166"/>
        <end position="290"/>
    </location>
</feature>
<evidence type="ECO:0000259" key="1">
    <source>
        <dbReference type="Pfam" id="PF10040"/>
    </source>
</evidence>
<dbReference type="EMBL" id="JBHSEW010000005">
    <property type="protein sequence ID" value="MFC4621979.1"/>
    <property type="molecule type" value="Genomic_DNA"/>
</dbReference>
<dbReference type="Gene3D" id="3.30.70.1900">
    <property type="match status" value="1"/>
</dbReference>
<name>A0ABV9GXW0_9BURK</name>
<evidence type="ECO:0000313" key="3">
    <source>
        <dbReference type="Proteomes" id="UP001595967"/>
    </source>
</evidence>